<evidence type="ECO:0000313" key="2">
    <source>
        <dbReference type="EMBL" id="CAE8686766.1"/>
    </source>
</evidence>
<sequence length="285" mass="31557">MPCLRSCRGSCRRHSGAVKEVVFIFTLVLVCLALASRSSSAAEIEPLLRTLFTSLPCHTGLAAPTERALVETHRFSRSLAPDPTDTGSFCYLELMPGATERFDLHPAENALLGLIYLQLAERNVSIMREILKGAHILVEEDSRKLIYKLLSSLPGAHARISSHMSDKKQYGIPEGRVLSTLLVGSLANSTWFQLEGHPWDPFRDPVGSTGHILDYIHYKLSGKNQGPLGASPFTDQHPMVFERPVTVLAEVCPAYCRQPPRTGARFATLSLLRRLGRFLLPEGKR</sequence>
<dbReference type="OrthoDB" id="64880at2759"/>
<organism evidence="1 3">
    <name type="scientific">Polarella glacialis</name>
    <name type="common">Dinoflagellate</name>
    <dbReference type="NCBI Taxonomy" id="89957"/>
    <lineage>
        <taxon>Eukaryota</taxon>
        <taxon>Sar</taxon>
        <taxon>Alveolata</taxon>
        <taxon>Dinophyceae</taxon>
        <taxon>Suessiales</taxon>
        <taxon>Suessiaceae</taxon>
        <taxon>Polarella</taxon>
    </lineage>
</organism>
<dbReference type="EMBL" id="CAJNNV010007325">
    <property type="protein sequence ID" value="CAE8594766.1"/>
    <property type="molecule type" value="Genomic_DNA"/>
</dbReference>
<dbReference type="Proteomes" id="UP000626109">
    <property type="component" value="Unassembled WGS sequence"/>
</dbReference>
<accession>A0A813E2X7</accession>
<keyword evidence="3" id="KW-1185">Reference proteome</keyword>
<proteinExistence type="predicted"/>
<reference evidence="1" key="1">
    <citation type="submission" date="2021-02" db="EMBL/GenBank/DDBJ databases">
        <authorList>
            <person name="Dougan E. K."/>
            <person name="Rhodes N."/>
            <person name="Thang M."/>
            <person name="Chan C."/>
        </authorList>
    </citation>
    <scope>NUCLEOTIDE SEQUENCE</scope>
</reference>
<dbReference type="EMBL" id="CAJNNW010026639">
    <property type="protein sequence ID" value="CAE8686766.1"/>
    <property type="molecule type" value="Genomic_DNA"/>
</dbReference>
<protein>
    <submittedName>
        <fullName evidence="1">Uncharacterized protein</fullName>
    </submittedName>
</protein>
<dbReference type="AlphaFoldDB" id="A0A813E2X7"/>
<gene>
    <name evidence="1" type="ORF">PGLA1383_LOCUS13290</name>
    <name evidence="2" type="ORF">PGLA2088_LOCUS25139</name>
</gene>
<name>A0A813E2X7_POLGL</name>
<evidence type="ECO:0000313" key="1">
    <source>
        <dbReference type="EMBL" id="CAE8594766.1"/>
    </source>
</evidence>
<evidence type="ECO:0000313" key="3">
    <source>
        <dbReference type="Proteomes" id="UP000654075"/>
    </source>
</evidence>
<comment type="caution">
    <text evidence="1">The sequence shown here is derived from an EMBL/GenBank/DDBJ whole genome shotgun (WGS) entry which is preliminary data.</text>
</comment>
<dbReference type="Proteomes" id="UP000654075">
    <property type="component" value="Unassembled WGS sequence"/>
</dbReference>